<comment type="subcellular location">
    <subcellularLocation>
        <location evidence="2 9 11">Cytoplasm</location>
    </subcellularLocation>
</comment>
<evidence type="ECO:0000256" key="2">
    <source>
        <dbReference type="ARBA" id="ARBA00004496"/>
    </source>
</evidence>
<evidence type="ECO:0000256" key="5">
    <source>
        <dbReference type="ARBA" id="ARBA00022490"/>
    </source>
</evidence>
<dbReference type="InterPro" id="IPR006062">
    <property type="entry name" value="His_biosynth"/>
</dbReference>
<comment type="catalytic activity">
    <reaction evidence="1 9 11">
        <text>1-(5-phospho-beta-D-ribosyl)-5-[(5-phospho-beta-D-ribosylamino)methylideneamino]imidazole-4-carboxamide = 5-[(5-phospho-1-deoxy-D-ribulos-1-ylimino)methylamino]-1-(5-phospho-beta-D-ribosyl)imidazole-4-carboxamide</text>
        <dbReference type="Rhea" id="RHEA:15469"/>
        <dbReference type="ChEBI" id="CHEBI:58435"/>
        <dbReference type="ChEBI" id="CHEBI:58525"/>
        <dbReference type="EC" id="5.3.1.16"/>
    </reaction>
</comment>
<evidence type="ECO:0000256" key="9">
    <source>
        <dbReference type="HAMAP-Rule" id="MF_01014"/>
    </source>
</evidence>
<dbReference type="Pfam" id="PF00977">
    <property type="entry name" value="His_biosynth"/>
    <property type="match status" value="1"/>
</dbReference>
<evidence type="ECO:0000256" key="4">
    <source>
        <dbReference type="ARBA" id="ARBA00009667"/>
    </source>
</evidence>
<dbReference type="RefSeq" id="WP_379878511.1">
    <property type="nucleotide sequence ID" value="NZ_JBHUIP010000016.1"/>
</dbReference>
<evidence type="ECO:0000256" key="10">
    <source>
        <dbReference type="RuleBase" id="RU003657"/>
    </source>
</evidence>
<dbReference type="InterPro" id="IPR006063">
    <property type="entry name" value="HisA_bact_arch"/>
</dbReference>
<dbReference type="PANTHER" id="PTHR43090:SF2">
    <property type="entry name" value="1-(5-PHOSPHORIBOSYL)-5-[(5-PHOSPHORIBOSYLAMINO)METHYLIDENEAMINO] IMIDAZOLE-4-CARBOXAMIDE ISOMERASE"/>
    <property type="match status" value="1"/>
</dbReference>
<evidence type="ECO:0000256" key="11">
    <source>
        <dbReference type="RuleBase" id="RU003658"/>
    </source>
</evidence>
<evidence type="ECO:0000256" key="7">
    <source>
        <dbReference type="ARBA" id="ARBA00023102"/>
    </source>
</evidence>
<proteinExistence type="inferred from homology"/>
<keyword evidence="6 9" id="KW-0028">Amino-acid biosynthesis</keyword>
<dbReference type="CDD" id="cd04732">
    <property type="entry name" value="HisA"/>
    <property type="match status" value="1"/>
</dbReference>
<dbReference type="InterPro" id="IPR044524">
    <property type="entry name" value="Isoase_HisA-like"/>
</dbReference>
<keyword evidence="5 9" id="KW-0963">Cytoplasm</keyword>
<evidence type="ECO:0000313" key="12">
    <source>
        <dbReference type="EMBL" id="MFD2265306.1"/>
    </source>
</evidence>
<comment type="pathway">
    <text evidence="3 9 11">Amino-acid biosynthesis; L-histidine biosynthesis; L-histidine from 5-phospho-alpha-D-ribose 1-diphosphate: step 4/9.</text>
</comment>
<evidence type="ECO:0000313" key="13">
    <source>
        <dbReference type="Proteomes" id="UP001597295"/>
    </source>
</evidence>
<sequence>MILFPAIDLKGGQCVRLYKGAMDQATVFNDSPGDQAAQFVAAGTEWLHVVDLDGAFSGKPENRSAVEAILKACPVPVQLGGGIRDIATIEGWLAAGINRVILGTVAVKNPALVREAAKKFPGRVCVGIDAKDGYVAVEGWAETSSMKAEDLGNAFADAGVAAIIYTDIERDGTLTGTNVEATVALARAVPIPVIASGGVGSLDDLLAIKAANEPRVVGAICGRALYDGRVDLQAALKALKD</sequence>
<dbReference type="GO" id="GO:0003949">
    <property type="term" value="F:1-(5-phosphoribosyl)-5-[(5-phosphoribosylamino)methylideneamino]imidazole-4-carboxamide isomerase activity"/>
    <property type="evidence" value="ECO:0007669"/>
    <property type="project" value="UniProtKB-EC"/>
</dbReference>
<dbReference type="SUPFAM" id="SSF51366">
    <property type="entry name" value="Ribulose-phoshate binding barrel"/>
    <property type="match status" value="1"/>
</dbReference>
<dbReference type="Gene3D" id="3.20.20.70">
    <property type="entry name" value="Aldolase class I"/>
    <property type="match status" value="1"/>
</dbReference>
<keyword evidence="8 9" id="KW-0413">Isomerase</keyword>
<comment type="similarity">
    <text evidence="4 9 10">Belongs to the HisA/HisF family.</text>
</comment>
<evidence type="ECO:0000256" key="1">
    <source>
        <dbReference type="ARBA" id="ARBA00000901"/>
    </source>
</evidence>
<dbReference type="InterPro" id="IPR013785">
    <property type="entry name" value="Aldolase_TIM"/>
</dbReference>
<feature type="active site" description="Proton donor" evidence="9">
    <location>
        <position position="129"/>
    </location>
</feature>
<dbReference type="PANTHER" id="PTHR43090">
    <property type="entry name" value="1-(5-PHOSPHORIBOSYL)-5-[(5-PHOSPHORIBOSYLAMINO)METHYLIDENEAMINO] IMIDAZOLE-4-CARBOXAMIDE ISOMERASE"/>
    <property type="match status" value="1"/>
</dbReference>
<dbReference type="EMBL" id="JBHUIP010000016">
    <property type="protein sequence ID" value="MFD2265306.1"/>
    <property type="molecule type" value="Genomic_DNA"/>
</dbReference>
<dbReference type="EC" id="5.3.1.16" evidence="9 11"/>
<keyword evidence="13" id="KW-1185">Reference proteome</keyword>
<protein>
    <recommendedName>
        <fullName evidence="9 11">1-(5-phosphoribosyl)-5-[(5-phosphoribosylamino)methylideneamino] imidazole-4-carboxamide isomerase</fullName>
        <ecNumber evidence="9 11">5.3.1.16</ecNumber>
    </recommendedName>
    <alternativeName>
        <fullName evidence="9">Phosphoribosylformimino-5-aminoimidazole carboxamide ribotide isomerase</fullName>
    </alternativeName>
</protein>
<gene>
    <name evidence="9 12" type="primary">hisA</name>
    <name evidence="12" type="ORF">ACFSM5_20550</name>
</gene>
<organism evidence="12 13">
    <name type="scientific">Lacibacterium aquatile</name>
    <dbReference type="NCBI Taxonomy" id="1168082"/>
    <lineage>
        <taxon>Bacteria</taxon>
        <taxon>Pseudomonadati</taxon>
        <taxon>Pseudomonadota</taxon>
        <taxon>Alphaproteobacteria</taxon>
        <taxon>Rhodospirillales</taxon>
        <taxon>Rhodospirillaceae</taxon>
    </lineage>
</organism>
<dbReference type="InterPro" id="IPR023016">
    <property type="entry name" value="HisA/PriA"/>
</dbReference>
<accession>A0ABW5DZB3</accession>
<evidence type="ECO:0000256" key="8">
    <source>
        <dbReference type="ARBA" id="ARBA00023235"/>
    </source>
</evidence>
<dbReference type="NCBIfam" id="NF010112">
    <property type="entry name" value="PRK13585.1"/>
    <property type="match status" value="1"/>
</dbReference>
<keyword evidence="7 9" id="KW-0368">Histidine biosynthesis</keyword>
<comment type="caution">
    <text evidence="12">The sequence shown here is derived from an EMBL/GenBank/DDBJ whole genome shotgun (WGS) entry which is preliminary data.</text>
</comment>
<feature type="active site" description="Proton acceptor" evidence="9">
    <location>
        <position position="8"/>
    </location>
</feature>
<dbReference type="Proteomes" id="UP001597295">
    <property type="component" value="Unassembled WGS sequence"/>
</dbReference>
<name>A0ABW5DZB3_9PROT</name>
<dbReference type="HAMAP" id="MF_01014">
    <property type="entry name" value="HisA"/>
    <property type="match status" value="1"/>
</dbReference>
<dbReference type="InterPro" id="IPR011060">
    <property type="entry name" value="RibuloseP-bd_barrel"/>
</dbReference>
<evidence type="ECO:0000256" key="3">
    <source>
        <dbReference type="ARBA" id="ARBA00005133"/>
    </source>
</evidence>
<dbReference type="NCBIfam" id="TIGR00007">
    <property type="entry name" value="1-(5-phosphoribosyl)-5-[(5-phosphoribosylamino)methylideneamino]imidazole-4-carboxamide isomerase"/>
    <property type="match status" value="1"/>
</dbReference>
<evidence type="ECO:0000256" key="6">
    <source>
        <dbReference type="ARBA" id="ARBA00022605"/>
    </source>
</evidence>
<reference evidence="13" key="1">
    <citation type="journal article" date="2019" name="Int. J. Syst. Evol. Microbiol.">
        <title>The Global Catalogue of Microorganisms (GCM) 10K type strain sequencing project: providing services to taxonomists for standard genome sequencing and annotation.</title>
        <authorList>
            <consortium name="The Broad Institute Genomics Platform"/>
            <consortium name="The Broad Institute Genome Sequencing Center for Infectious Disease"/>
            <person name="Wu L."/>
            <person name="Ma J."/>
        </authorList>
    </citation>
    <scope>NUCLEOTIDE SEQUENCE [LARGE SCALE GENOMIC DNA]</scope>
    <source>
        <strain evidence="13">CGMCC 1.19062</strain>
    </source>
</reference>